<name>I7GBW3_MYCS2</name>
<gene>
    <name evidence="1" type="ordered locus">MSMEI_3591</name>
</gene>
<dbReference type="EMBL" id="CP001663">
    <property type="protein sequence ID" value="AFP40054.1"/>
    <property type="molecule type" value="Genomic_DNA"/>
</dbReference>
<reference evidence="1 2" key="1">
    <citation type="journal article" date="2007" name="Genome Biol.">
        <title>Interrupted coding sequences in Mycobacterium smegmatis: authentic mutations or sequencing errors?</title>
        <authorList>
            <person name="Deshayes C."/>
            <person name="Perrodou E."/>
            <person name="Gallien S."/>
            <person name="Euphrasie D."/>
            <person name="Schaeffer C."/>
            <person name="Van-Dorsselaer A."/>
            <person name="Poch O."/>
            <person name="Lecompte O."/>
            <person name="Reyrat J.M."/>
        </authorList>
    </citation>
    <scope>NUCLEOTIDE SEQUENCE [LARGE SCALE GENOMIC DNA]</scope>
    <source>
        <strain evidence="2">ATCC 700084 / mc(2)155</strain>
    </source>
</reference>
<proteinExistence type="predicted"/>
<accession>I7GBW3</accession>
<protein>
    <submittedName>
        <fullName evidence="1">Uncharacterized protein</fullName>
    </submittedName>
</protein>
<reference evidence="1 2" key="2">
    <citation type="journal article" date="2009" name="Genome Res.">
        <title>Ortho-proteogenomics: multiple proteomes investigation through orthology and a new MS-based protocol.</title>
        <authorList>
            <person name="Gallien S."/>
            <person name="Perrodou E."/>
            <person name="Carapito C."/>
            <person name="Deshayes C."/>
            <person name="Reyrat J.M."/>
            <person name="Van Dorsselaer A."/>
            <person name="Poch O."/>
            <person name="Schaeffer C."/>
            <person name="Lecompte O."/>
        </authorList>
    </citation>
    <scope>NUCLEOTIDE SEQUENCE [LARGE SCALE GENOMIC DNA]</scope>
    <source>
        <strain evidence="2">ATCC 700084 / mc(2)155</strain>
    </source>
</reference>
<dbReference type="PATRIC" id="fig|246196.56.peg.3682"/>
<evidence type="ECO:0000313" key="1">
    <source>
        <dbReference type="EMBL" id="AFP40054.1"/>
    </source>
</evidence>
<organism evidence="1 2">
    <name type="scientific">Mycolicibacterium smegmatis (strain ATCC 700084 / mc(2)155)</name>
    <name type="common">Mycobacterium smegmatis</name>
    <dbReference type="NCBI Taxonomy" id="246196"/>
    <lineage>
        <taxon>Bacteria</taxon>
        <taxon>Bacillati</taxon>
        <taxon>Actinomycetota</taxon>
        <taxon>Actinomycetes</taxon>
        <taxon>Mycobacteriales</taxon>
        <taxon>Mycobacteriaceae</taxon>
        <taxon>Mycolicibacterium</taxon>
    </lineage>
</organism>
<evidence type="ECO:0000313" key="2">
    <source>
        <dbReference type="Proteomes" id="UP000006158"/>
    </source>
</evidence>
<sequence length="141" mass="15756">MVDTMRAWRHGFESTTLASDQARRLFAARGERWPEVTALHQPYDVRIDAAPDPDRPDTASICGHTPRDLRIAAANQLALWAAGQECDDFRREYLTELVADLRAAAIDVAADQLDLWRAGKACDEQRRVSVLALVAKLRAQS</sequence>
<dbReference type="KEGG" id="msg:MSMEI_3591"/>
<dbReference type="AlphaFoldDB" id="I7GBW3"/>
<dbReference type="Proteomes" id="UP000006158">
    <property type="component" value="Chromosome"/>
</dbReference>